<evidence type="ECO:0000313" key="4">
    <source>
        <dbReference type="Proteomes" id="UP000274822"/>
    </source>
</evidence>
<feature type="compositionally biased region" description="Acidic residues" evidence="1">
    <location>
        <begin position="96"/>
        <end position="105"/>
    </location>
</feature>
<dbReference type="Proteomes" id="UP000274822">
    <property type="component" value="Unassembled WGS sequence"/>
</dbReference>
<name>A0A433QR63_9FUNG</name>
<dbReference type="InterPro" id="IPR027417">
    <property type="entry name" value="P-loop_NTPase"/>
</dbReference>
<accession>A0A433QR63</accession>
<reference evidence="3 4" key="1">
    <citation type="journal article" date="2018" name="New Phytol.">
        <title>Phylogenomics of Endogonaceae and evolution of mycorrhizas within Mucoromycota.</title>
        <authorList>
            <person name="Chang Y."/>
            <person name="Desiro A."/>
            <person name="Na H."/>
            <person name="Sandor L."/>
            <person name="Lipzen A."/>
            <person name="Clum A."/>
            <person name="Barry K."/>
            <person name="Grigoriev I.V."/>
            <person name="Martin F.M."/>
            <person name="Stajich J.E."/>
            <person name="Smith M.E."/>
            <person name="Bonito G."/>
            <person name="Spatafora J.W."/>
        </authorList>
    </citation>
    <scope>NUCLEOTIDE SEQUENCE [LARGE SCALE GENOMIC DNA]</scope>
    <source>
        <strain evidence="3 4">AD002</strain>
    </source>
</reference>
<evidence type="ECO:0000256" key="1">
    <source>
        <dbReference type="SAM" id="MobiDB-lite"/>
    </source>
</evidence>
<dbReference type="AlphaFoldDB" id="A0A433QR63"/>
<gene>
    <name evidence="3" type="ORF">BC938DRAFT_475818</name>
</gene>
<feature type="region of interest" description="Disordered" evidence="1">
    <location>
        <begin position="240"/>
        <end position="268"/>
    </location>
</feature>
<comment type="caution">
    <text evidence="3">The sequence shown here is derived from an EMBL/GenBank/DDBJ whole genome shotgun (WGS) entry which is preliminary data.</text>
</comment>
<dbReference type="Gene3D" id="3.40.50.300">
    <property type="entry name" value="P-loop containing nucleotide triphosphate hydrolases"/>
    <property type="match status" value="1"/>
</dbReference>
<keyword evidence="4" id="KW-1185">Reference proteome</keyword>
<feature type="region of interest" description="Disordered" evidence="1">
    <location>
        <begin position="88"/>
        <end position="129"/>
    </location>
</feature>
<dbReference type="EMBL" id="RBNJ01002187">
    <property type="protein sequence ID" value="RUS32282.1"/>
    <property type="molecule type" value="Genomic_DNA"/>
</dbReference>
<feature type="region of interest" description="Disordered" evidence="1">
    <location>
        <begin position="16"/>
        <end position="67"/>
    </location>
</feature>
<feature type="compositionally biased region" description="Low complexity" evidence="1">
    <location>
        <begin position="22"/>
        <end position="53"/>
    </location>
</feature>
<evidence type="ECO:0000313" key="3">
    <source>
        <dbReference type="EMBL" id="RUS32282.1"/>
    </source>
</evidence>
<feature type="domain" description="Brr2 N-terminal helicase PWI" evidence="2">
    <location>
        <begin position="137"/>
        <end position="240"/>
    </location>
</feature>
<feature type="compositionally biased region" description="Polar residues" evidence="1">
    <location>
        <begin position="258"/>
        <end position="268"/>
    </location>
</feature>
<sequence>MADDVLETLKTDTLNDLERSSLSRPSLGPSPWSVSPSSSTSARRSPPTLRTPRAVPGASGMDVDQNGDRIREIDDELGMAVVFDEGEYKDQYEVRDENDEREEGQEAQVSGCLTTRASGGGSGEDNDDKNRITAQREELIPHDIDAFWLQRIVASYYPDPHTAQEKTATTMCLLEFDGINTSDCENELMGLFNYDKSELAKILTRHREIIVSCTRLERAGTSLADGNNIGTQMRERDLDWTPRDLGDEPAKRGVGRASSRTPWRSPIRSSNAAQVGKCRCPARKTIVIMLTILHEIGKNGYGRYPPGRIRDCVYIVPVKALIQEMVANFGTHPKPYGVNVAELAGDRQN</sequence>
<proteinExistence type="predicted"/>
<dbReference type="Pfam" id="PF18149">
    <property type="entry name" value="Helicase_PWI"/>
    <property type="match status" value="1"/>
</dbReference>
<feature type="compositionally biased region" description="Basic and acidic residues" evidence="1">
    <location>
        <begin position="240"/>
        <end position="251"/>
    </location>
</feature>
<protein>
    <recommendedName>
        <fullName evidence="2">Brr2 N-terminal helicase PWI domain-containing protein</fullName>
    </recommendedName>
</protein>
<evidence type="ECO:0000259" key="2">
    <source>
        <dbReference type="Pfam" id="PF18149"/>
    </source>
</evidence>
<organism evidence="3 4">
    <name type="scientific">Jimgerdemannia flammicorona</name>
    <dbReference type="NCBI Taxonomy" id="994334"/>
    <lineage>
        <taxon>Eukaryota</taxon>
        <taxon>Fungi</taxon>
        <taxon>Fungi incertae sedis</taxon>
        <taxon>Mucoromycota</taxon>
        <taxon>Mucoromycotina</taxon>
        <taxon>Endogonomycetes</taxon>
        <taxon>Endogonales</taxon>
        <taxon>Endogonaceae</taxon>
        <taxon>Jimgerdemannia</taxon>
    </lineage>
</organism>
<feature type="compositionally biased region" description="Polar residues" evidence="1">
    <location>
        <begin position="107"/>
        <end position="117"/>
    </location>
</feature>
<dbReference type="InterPro" id="IPR041094">
    <property type="entry name" value="Brr2_helicase_PWI"/>
</dbReference>